<dbReference type="OrthoDB" id="280110at2"/>
<evidence type="ECO:0000313" key="2">
    <source>
        <dbReference type="Proteomes" id="UP000318995"/>
    </source>
</evidence>
<keyword evidence="2" id="KW-1185">Reference proteome</keyword>
<gene>
    <name evidence="1" type="ORF">Pla111_15870</name>
</gene>
<accession>A0A5C5W8Z9</accession>
<name>A0A5C5W8Z9_9BACT</name>
<comment type="caution">
    <text evidence="1">The sequence shown here is derived from an EMBL/GenBank/DDBJ whole genome shotgun (WGS) entry which is preliminary data.</text>
</comment>
<dbReference type="AlphaFoldDB" id="A0A5C5W8Z9"/>
<dbReference type="RefSeq" id="WP_146573051.1">
    <property type="nucleotide sequence ID" value="NZ_SJPH01000003.1"/>
</dbReference>
<reference evidence="1 2" key="1">
    <citation type="submission" date="2019-02" db="EMBL/GenBank/DDBJ databases">
        <title>Deep-cultivation of Planctomycetes and their phenomic and genomic characterization uncovers novel biology.</title>
        <authorList>
            <person name="Wiegand S."/>
            <person name="Jogler M."/>
            <person name="Boedeker C."/>
            <person name="Pinto D."/>
            <person name="Vollmers J."/>
            <person name="Rivas-Marin E."/>
            <person name="Kohn T."/>
            <person name="Peeters S.H."/>
            <person name="Heuer A."/>
            <person name="Rast P."/>
            <person name="Oberbeckmann S."/>
            <person name="Bunk B."/>
            <person name="Jeske O."/>
            <person name="Meyerdierks A."/>
            <person name="Storesund J.E."/>
            <person name="Kallscheuer N."/>
            <person name="Luecker S."/>
            <person name="Lage O.M."/>
            <person name="Pohl T."/>
            <person name="Merkel B.J."/>
            <person name="Hornburger P."/>
            <person name="Mueller R.-W."/>
            <person name="Bruemmer F."/>
            <person name="Labrenz M."/>
            <person name="Spormann A.M."/>
            <person name="Op Den Camp H."/>
            <person name="Overmann J."/>
            <person name="Amann R."/>
            <person name="Jetten M.S.M."/>
            <person name="Mascher T."/>
            <person name="Medema M.H."/>
            <person name="Devos D.P."/>
            <person name="Kaster A.-K."/>
            <person name="Ovreas L."/>
            <person name="Rohde M."/>
            <person name="Galperin M.Y."/>
            <person name="Jogler C."/>
        </authorList>
    </citation>
    <scope>NUCLEOTIDE SEQUENCE [LARGE SCALE GENOMIC DNA]</scope>
    <source>
        <strain evidence="1 2">Pla111</strain>
    </source>
</reference>
<proteinExistence type="predicted"/>
<sequence length="131" mass="14067">MTGVKEIEGVVFEGASAVLLARVTHTDGSPIVPGEISTVVYTVRERSGCDGQTQGVTGHMSVSLTPADVLLSTLQTSGEWSVDAIGFNFRHEIDVLTNLAFPVAGRGYEVRYVLTPYVGQPVVMRFLVRAL</sequence>
<dbReference type="EMBL" id="SJPH01000003">
    <property type="protein sequence ID" value="TWT46491.1"/>
    <property type="molecule type" value="Genomic_DNA"/>
</dbReference>
<evidence type="ECO:0000313" key="1">
    <source>
        <dbReference type="EMBL" id="TWT46491.1"/>
    </source>
</evidence>
<dbReference type="Proteomes" id="UP000318995">
    <property type="component" value="Unassembled WGS sequence"/>
</dbReference>
<organism evidence="1 2">
    <name type="scientific">Botrimarina hoheduenensis</name>
    <dbReference type="NCBI Taxonomy" id="2528000"/>
    <lineage>
        <taxon>Bacteria</taxon>
        <taxon>Pseudomonadati</taxon>
        <taxon>Planctomycetota</taxon>
        <taxon>Planctomycetia</taxon>
        <taxon>Pirellulales</taxon>
        <taxon>Lacipirellulaceae</taxon>
        <taxon>Botrimarina</taxon>
    </lineage>
</organism>
<protein>
    <submittedName>
        <fullName evidence="1">Uncharacterized protein</fullName>
    </submittedName>
</protein>